<dbReference type="SUPFAM" id="SSF52540">
    <property type="entry name" value="P-loop containing nucleoside triphosphate hydrolases"/>
    <property type="match status" value="1"/>
</dbReference>
<feature type="domain" description="Helicase ATP-binding" evidence="4">
    <location>
        <begin position="48"/>
        <end position="225"/>
    </location>
</feature>
<accession>A0A6C0E997</accession>
<evidence type="ECO:0000259" key="4">
    <source>
        <dbReference type="PROSITE" id="PS51192"/>
    </source>
</evidence>
<dbReference type="Gene3D" id="3.40.50.300">
    <property type="entry name" value="P-loop containing nucleotide triphosphate hydrolases"/>
    <property type="match status" value="2"/>
</dbReference>
<dbReference type="AlphaFoldDB" id="A0A6C0E997"/>
<keyword evidence="2" id="KW-0547">Nucleotide-binding</keyword>
<dbReference type="Pfam" id="PF00271">
    <property type="entry name" value="Helicase_C"/>
    <property type="match status" value="1"/>
</dbReference>
<name>A0A6C0E997_9ZZZZ</name>
<dbReference type="GO" id="GO:0005524">
    <property type="term" value="F:ATP binding"/>
    <property type="evidence" value="ECO:0007669"/>
    <property type="project" value="UniProtKB-KW"/>
</dbReference>
<dbReference type="PROSITE" id="PS51192">
    <property type="entry name" value="HELICASE_ATP_BIND_1"/>
    <property type="match status" value="1"/>
</dbReference>
<dbReference type="EC" id="3.6.4.13" evidence="1"/>
<dbReference type="SMART" id="SM00490">
    <property type="entry name" value="HELICc"/>
    <property type="match status" value="1"/>
</dbReference>
<evidence type="ECO:0000256" key="2">
    <source>
        <dbReference type="ARBA" id="ARBA00022741"/>
    </source>
</evidence>
<dbReference type="PROSITE" id="PS51194">
    <property type="entry name" value="HELICASE_CTER"/>
    <property type="match status" value="1"/>
</dbReference>
<feature type="domain" description="Helicase C-terminal" evidence="5">
    <location>
        <begin position="253"/>
        <end position="400"/>
    </location>
</feature>
<evidence type="ECO:0000256" key="1">
    <source>
        <dbReference type="ARBA" id="ARBA00012552"/>
    </source>
</evidence>
<keyword evidence="3" id="KW-0067">ATP-binding</keyword>
<evidence type="ECO:0000256" key="3">
    <source>
        <dbReference type="ARBA" id="ARBA00022840"/>
    </source>
</evidence>
<sequence>MESKDDLEIYKTTEYKRFDDMDFLSYELLRGINDYGFRDPSYIQGATIGKIYAKVDLVAQSQSGTGKTGAFTIGALSRVNSKLNKPQIIIIVHTRELAEQVHSVISDLGKYMSLKITKCTGDDSRAEFYKDKYRSFNEAVSTSHIIVGTPGKIQDLVERGILKTDEVILAILDEADVLLTKDFTKTIKDIFCKLPKSAQICIFSATYQQEVIDLSNKFMHEPEYLLLDNEELSLDLIKQYKVDLQYEKYKYETLQDIYKNIHIGQCIIFVNSKEGVDSLVRRLVNDGHNVSKIHGGLDTASRCNVLKDFRLGVTRVLVTTDVLSRGIDIQQIGIVINYDLPNNVAQYIHRIGRSGRFGKVGVAINFITDRDQAMLKEIMDHYDIKIPDMPAFDFIDKQLSGSKGHLELSDN</sequence>
<protein>
    <recommendedName>
        <fullName evidence="1">RNA helicase</fullName>
        <ecNumber evidence="1">3.6.4.13</ecNumber>
    </recommendedName>
</protein>
<dbReference type="GO" id="GO:0003724">
    <property type="term" value="F:RNA helicase activity"/>
    <property type="evidence" value="ECO:0007669"/>
    <property type="project" value="UniProtKB-EC"/>
</dbReference>
<proteinExistence type="predicted"/>
<organism evidence="6">
    <name type="scientific">viral metagenome</name>
    <dbReference type="NCBI Taxonomy" id="1070528"/>
    <lineage>
        <taxon>unclassified sequences</taxon>
        <taxon>metagenomes</taxon>
        <taxon>organismal metagenomes</taxon>
    </lineage>
</organism>
<dbReference type="CDD" id="cd18787">
    <property type="entry name" value="SF2_C_DEAD"/>
    <property type="match status" value="1"/>
</dbReference>
<dbReference type="GO" id="GO:0003676">
    <property type="term" value="F:nucleic acid binding"/>
    <property type="evidence" value="ECO:0007669"/>
    <property type="project" value="InterPro"/>
</dbReference>
<reference evidence="6" key="1">
    <citation type="journal article" date="2020" name="Nature">
        <title>Giant virus diversity and host interactions through global metagenomics.</title>
        <authorList>
            <person name="Schulz F."/>
            <person name="Roux S."/>
            <person name="Paez-Espino D."/>
            <person name="Jungbluth S."/>
            <person name="Walsh D.A."/>
            <person name="Denef V.J."/>
            <person name="McMahon K.D."/>
            <person name="Konstantinidis K.T."/>
            <person name="Eloe-Fadrosh E.A."/>
            <person name="Kyrpides N.C."/>
            <person name="Woyke T."/>
        </authorList>
    </citation>
    <scope>NUCLEOTIDE SEQUENCE</scope>
    <source>
        <strain evidence="6">GVMAG-M-3300023179-27</strain>
    </source>
</reference>
<dbReference type="PANTHER" id="PTHR47958">
    <property type="entry name" value="ATP-DEPENDENT RNA HELICASE DBP3"/>
    <property type="match status" value="1"/>
</dbReference>
<dbReference type="SMART" id="SM00487">
    <property type="entry name" value="DEXDc"/>
    <property type="match status" value="1"/>
</dbReference>
<evidence type="ECO:0000313" key="6">
    <source>
        <dbReference type="EMBL" id="QHT25757.1"/>
    </source>
</evidence>
<dbReference type="InterPro" id="IPR001650">
    <property type="entry name" value="Helicase_C-like"/>
</dbReference>
<dbReference type="InterPro" id="IPR027417">
    <property type="entry name" value="P-loop_NTPase"/>
</dbReference>
<dbReference type="InterPro" id="IPR014001">
    <property type="entry name" value="Helicase_ATP-bd"/>
</dbReference>
<dbReference type="EMBL" id="MN739774">
    <property type="protein sequence ID" value="QHT25757.1"/>
    <property type="molecule type" value="Genomic_DNA"/>
</dbReference>
<evidence type="ECO:0000259" key="5">
    <source>
        <dbReference type="PROSITE" id="PS51194"/>
    </source>
</evidence>
<dbReference type="Pfam" id="PF00270">
    <property type="entry name" value="DEAD"/>
    <property type="match status" value="1"/>
</dbReference>
<dbReference type="InterPro" id="IPR011545">
    <property type="entry name" value="DEAD/DEAH_box_helicase_dom"/>
</dbReference>